<dbReference type="Proteomes" id="UP000807353">
    <property type="component" value="Unassembled WGS sequence"/>
</dbReference>
<evidence type="ECO:0000313" key="7">
    <source>
        <dbReference type="Proteomes" id="UP000807353"/>
    </source>
</evidence>
<evidence type="ECO:0000256" key="5">
    <source>
        <dbReference type="SAM" id="MobiDB-lite"/>
    </source>
</evidence>
<dbReference type="Pfam" id="PF15341">
    <property type="entry name" value="SLX9"/>
    <property type="match status" value="1"/>
</dbReference>
<evidence type="ECO:0000313" key="6">
    <source>
        <dbReference type="EMBL" id="KAF9460783.1"/>
    </source>
</evidence>
<evidence type="ECO:0000256" key="2">
    <source>
        <dbReference type="ARBA" id="ARBA00011022"/>
    </source>
</evidence>
<gene>
    <name evidence="6" type="ORF">BDZ94DRAFT_871358</name>
</gene>
<dbReference type="InterPro" id="IPR028160">
    <property type="entry name" value="Slx9-like"/>
</dbReference>
<feature type="compositionally biased region" description="Polar residues" evidence="5">
    <location>
        <begin position="17"/>
        <end position="26"/>
    </location>
</feature>
<evidence type="ECO:0000256" key="1">
    <source>
        <dbReference type="ARBA" id="ARBA00004604"/>
    </source>
</evidence>
<feature type="region of interest" description="Disordered" evidence="5">
    <location>
        <begin position="1"/>
        <end position="32"/>
    </location>
</feature>
<dbReference type="GO" id="GO:0030688">
    <property type="term" value="C:preribosome, small subunit precursor"/>
    <property type="evidence" value="ECO:0007669"/>
    <property type="project" value="InterPro"/>
</dbReference>
<keyword evidence="7" id="KW-1185">Reference proteome</keyword>
<dbReference type="GO" id="GO:0005730">
    <property type="term" value="C:nucleolus"/>
    <property type="evidence" value="ECO:0007669"/>
    <property type="project" value="UniProtKB-SubCell"/>
</dbReference>
<comment type="caution">
    <text evidence="6">The sequence shown here is derived from an EMBL/GenBank/DDBJ whole genome shotgun (WGS) entry which is preliminary data.</text>
</comment>
<comment type="similarity">
    <text evidence="2">Belongs to the SLX9 family.</text>
</comment>
<dbReference type="AlphaFoldDB" id="A0A9P5Y1U7"/>
<evidence type="ECO:0000256" key="4">
    <source>
        <dbReference type="ARBA" id="ARBA00023242"/>
    </source>
</evidence>
<keyword evidence="4" id="KW-0539">Nucleus</keyword>
<sequence>MPKEARKRIGSHAPTIKPSNRQFTNHDNADEHVEFGEAIEVLGDEISQQSSYEEPRNTISKKEKHQLKREALLHRLGFSQLPSSKSHSRRMKRKAKEQFASGFGDIQAVITSLDGDMPQGATQAAINSSRKKGVAVMGKIGEGRNATLSKAQRKHTLQTEQLRHPLILSNAEFASNPFSTIRTHAQNTLVKH</sequence>
<accession>A0A9P5Y1U7</accession>
<name>A0A9P5Y1U7_9AGAR</name>
<feature type="region of interest" description="Disordered" evidence="5">
    <location>
        <begin position="77"/>
        <end position="98"/>
    </location>
</feature>
<evidence type="ECO:0000256" key="3">
    <source>
        <dbReference type="ARBA" id="ARBA00021321"/>
    </source>
</evidence>
<dbReference type="EMBL" id="MU150293">
    <property type="protein sequence ID" value="KAF9460783.1"/>
    <property type="molecule type" value="Genomic_DNA"/>
</dbReference>
<comment type="subcellular location">
    <subcellularLocation>
        <location evidence="1">Nucleus</location>
        <location evidence="1">Nucleolus</location>
    </subcellularLocation>
</comment>
<feature type="compositionally biased region" description="Basic residues" evidence="5">
    <location>
        <begin position="86"/>
        <end position="95"/>
    </location>
</feature>
<organism evidence="6 7">
    <name type="scientific">Collybia nuda</name>
    <dbReference type="NCBI Taxonomy" id="64659"/>
    <lineage>
        <taxon>Eukaryota</taxon>
        <taxon>Fungi</taxon>
        <taxon>Dikarya</taxon>
        <taxon>Basidiomycota</taxon>
        <taxon>Agaricomycotina</taxon>
        <taxon>Agaricomycetes</taxon>
        <taxon>Agaricomycetidae</taxon>
        <taxon>Agaricales</taxon>
        <taxon>Tricholomatineae</taxon>
        <taxon>Clitocybaceae</taxon>
        <taxon>Collybia</taxon>
    </lineage>
</organism>
<dbReference type="GO" id="GO:0030686">
    <property type="term" value="C:90S preribosome"/>
    <property type="evidence" value="ECO:0007669"/>
    <property type="project" value="InterPro"/>
</dbReference>
<dbReference type="GO" id="GO:0000462">
    <property type="term" value="P:maturation of SSU-rRNA from tricistronic rRNA transcript (SSU-rRNA, 5.8S rRNA, LSU-rRNA)"/>
    <property type="evidence" value="ECO:0007669"/>
    <property type="project" value="InterPro"/>
</dbReference>
<protein>
    <recommendedName>
        <fullName evidence="3">Ribosome biogenesis protein SLX9</fullName>
    </recommendedName>
</protein>
<feature type="compositionally biased region" description="Basic residues" evidence="5">
    <location>
        <begin position="1"/>
        <end position="10"/>
    </location>
</feature>
<dbReference type="OrthoDB" id="18703at2759"/>
<proteinExistence type="inferred from homology"/>
<reference evidence="6" key="1">
    <citation type="submission" date="2020-11" db="EMBL/GenBank/DDBJ databases">
        <authorList>
            <consortium name="DOE Joint Genome Institute"/>
            <person name="Ahrendt S."/>
            <person name="Riley R."/>
            <person name="Andreopoulos W."/>
            <person name="Labutti K."/>
            <person name="Pangilinan J."/>
            <person name="Ruiz-Duenas F.J."/>
            <person name="Barrasa J.M."/>
            <person name="Sanchez-Garcia M."/>
            <person name="Camarero S."/>
            <person name="Miyauchi S."/>
            <person name="Serrano A."/>
            <person name="Linde D."/>
            <person name="Babiker R."/>
            <person name="Drula E."/>
            <person name="Ayuso-Fernandez I."/>
            <person name="Pacheco R."/>
            <person name="Padilla G."/>
            <person name="Ferreira P."/>
            <person name="Barriuso J."/>
            <person name="Kellner H."/>
            <person name="Castanera R."/>
            <person name="Alfaro M."/>
            <person name="Ramirez L."/>
            <person name="Pisabarro A.G."/>
            <person name="Kuo A."/>
            <person name="Tritt A."/>
            <person name="Lipzen A."/>
            <person name="He G."/>
            <person name="Yan M."/>
            <person name="Ng V."/>
            <person name="Cullen D."/>
            <person name="Martin F."/>
            <person name="Rosso M.-N."/>
            <person name="Henrissat B."/>
            <person name="Hibbett D."/>
            <person name="Martinez A.T."/>
            <person name="Grigoriev I.V."/>
        </authorList>
    </citation>
    <scope>NUCLEOTIDE SEQUENCE</scope>
    <source>
        <strain evidence="6">CBS 247.69</strain>
    </source>
</reference>